<evidence type="ECO:0000256" key="5">
    <source>
        <dbReference type="ARBA" id="ARBA00023014"/>
    </source>
</evidence>
<evidence type="ECO:0000256" key="4">
    <source>
        <dbReference type="ARBA" id="ARBA00023004"/>
    </source>
</evidence>
<dbReference type="InterPro" id="IPR017896">
    <property type="entry name" value="4Fe4S_Fe-S-bd"/>
</dbReference>
<name>A0A512L580_9PROT</name>
<comment type="caution">
    <text evidence="8">The sequence shown here is derived from an EMBL/GenBank/DDBJ whole genome shotgun (WGS) entry which is preliminary data.</text>
</comment>
<dbReference type="GO" id="GO:0051539">
    <property type="term" value="F:4 iron, 4 sulfur cluster binding"/>
    <property type="evidence" value="ECO:0007669"/>
    <property type="project" value="UniProtKB-UniRule"/>
</dbReference>
<keyword evidence="1 6" id="KW-0004">4Fe-4S</keyword>
<feature type="domain" description="4Fe-4S ferredoxin-type" evidence="7">
    <location>
        <begin position="66"/>
        <end position="89"/>
    </location>
</feature>
<dbReference type="Pfam" id="PF02754">
    <property type="entry name" value="CCG"/>
    <property type="match status" value="2"/>
</dbReference>
<dbReference type="OrthoDB" id="9765258at2"/>
<dbReference type="RefSeq" id="WP_147070938.1">
    <property type="nucleotide sequence ID" value="NZ_AP021884.1"/>
</dbReference>
<dbReference type="PROSITE" id="PS51379">
    <property type="entry name" value="4FE4S_FER_2"/>
    <property type="match status" value="2"/>
</dbReference>
<evidence type="ECO:0000256" key="1">
    <source>
        <dbReference type="ARBA" id="ARBA00022485"/>
    </source>
</evidence>
<feature type="domain" description="4Fe-4S ferredoxin-type" evidence="7">
    <location>
        <begin position="16"/>
        <end position="45"/>
    </location>
</feature>
<dbReference type="NCBIfam" id="NF008434">
    <property type="entry name" value="PRK11274.1"/>
    <property type="match status" value="1"/>
</dbReference>
<evidence type="ECO:0000256" key="3">
    <source>
        <dbReference type="ARBA" id="ARBA00022737"/>
    </source>
</evidence>
<dbReference type="Gene3D" id="1.10.1060.10">
    <property type="entry name" value="Alpha-helical ferredoxin"/>
    <property type="match status" value="1"/>
</dbReference>
<dbReference type="EMBL" id="BKAD01000007">
    <property type="protein sequence ID" value="GEP29624.1"/>
    <property type="molecule type" value="Genomic_DNA"/>
</dbReference>
<gene>
    <name evidence="8" type="ORF">TPL01_07620</name>
</gene>
<dbReference type="EC" id="1.1.99.14" evidence="6"/>
<evidence type="ECO:0000313" key="9">
    <source>
        <dbReference type="Proteomes" id="UP000321337"/>
    </source>
</evidence>
<evidence type="ECO:0000313" key="8">
    <source>
        <dbReference type="EMBL" id="GEP29624.1"/>
    </source>
</evidence>
<evidence type="ECO:0000256" key="2">
    <source>
        <dbReference type="ARBA" id="ARBA00022723"/>
    </source>
</evidence>
<evidence type="ECO:0000259" key="7">
    <source>
        <dbReference type="PROSITE" id="PS51379"/>
    </source>
</evidence>
<dbReference type="Proteomes" id="UP000321337">
    <property type="component" value="Unassembled WGS sequence"/>
</dbReference>
<dbReference type="GO" id="GO:0046872">
    <property type="term" value="F:metal ion binding"/>
    <property type="evidence" value="ECO:0007669"/>
    <property type="project" value="UniProtKB-UniRule"/>
</dbReference>
<sequence length="407" mass="44374">MQTRLADFIRTTPEGIEAERILRSCVHCGFCLATCPTYQLLGDELDSPRGRIYLMKQYLESGEVSEKTQLHLDRCLTCRNCETTCPSGVEYSKLLDIGRDLIEKQVPRNPLAAMQRYALRQVLPHPALFSSLLALARAARPLLPASLKTKLPGKQAATPRPRARHARRMLVLEGCVQAALAPNINAAAARLLDKIGITLLAADKAGCCGAVSYHLNAQGEGLDYMRRNIDAWWPHIEAGAEAIVMTASGCGVTVKEYGHYLQHDPAYAAKAARVSALTRDLSEIVLAEAEVLKSQFAPLPKPRARVAFHAPCTLQHGQKITGVVEALLSVAGFEVVPVSESNLCCGSAGTYSILQPEISNQLRERKLGHLQARQPEVIATANIGCLTHLQSGTATPVRHWIELLDEV</sequence>
<keyword evidence="6" id="KW-0813">Transport</keyword>
<keyword evidence="9" id="KW-1185">Reference proteome</keyword>
<dbReference type="InterPro" id="IPR012257">
    <property type="entry name" value="Glc_ox_4Fe-4S"/>
</dbReference>
<keyword evidence="2 6" id="KW-0479">Metal-binding</keyword>
<dbReference type="SUPFAM" id="SSF54862">
    <property type="entry name" value="4Fe-4S ferredoxins"/>
    <property type="match status" value="1"/>
</dbReference>
<dbReference type="InterPro" id="IPR009051">
    <property type="entry name" value="Helical_ferredxn"/>
</dbReference>
<dbReference type="AlphaFoldDB" id="A0A512L580"/>
<dbReference type="InterPro" id="IPR017900">
    <property type="entry name" value="4Fe4S_Fe_S_CS"/>
</dbReference>
<dbReference type="PANTHER" id="PTHR32479">
    <property type="entry name" value="GLYCOLATE OXIDASE IRON-SULFUR SUBUNIT"/>
    <property type="match status" value="1"/>
</dbReference>
<comment type="function">
    <text evidence="6">Component of a complex that catalyzes the oxidation of glycolate to glyoxylate.</text>
</comment>
<dbReference type="FunFam" id="1.10.1060.10:FF:000012">
    <property type="entry name" value="Glycolate oxidase iron-sulfur subunit"/>
    <property type="match status" value="1"/>
</dbReference>
<accession>A0A512L580</accession>
<dbReference type="PANTHER" id="PTHR32479:SF17">
    <property type="entry name" value="GLYCOLATE OXIDASE IRON-SULFUR SUBUNIT"/>
    <property type="match status" value="1"/>
</dbReference>
<comment type="catalytic activity">
    <reaction evidence="6">
        <text>(R)-lactate + A = pyruvate + AH2</text>
        <dbReference type="Rhea" id="RHEA:15089"/>
        <dbReference type="ChEBI" id="CHEBI:13193"/>
        <dbReference type="ChEBI" id="CHEBI:15361"/>
        <dbReference type="ChEBI" id="CHEBI:16004"/>
        <dbReference type="ChEBI" id="CHEBI:17499"/>
    </reaction>
</comment>
<dbReference type="InterPro" id="IPR004017">
    <property type="entry name" value="Cys_rich_dom"/>
</dbReference>
<keyword evidence="6" id="KW-0249">Electron transport</keyword>
<comment type="cofactor">
    <cofactor evidence="6">
        <name>[4Fe-4S] cluster</name>
        <dbReference type="ChEBI" id="CHEBI:49883"/>
    </cofactor>
    <text evidence="6">Binds 2 [4Fe-4S] clusters.</text>
</comment>
<protein>
    <recommendedName>
        <fullName evidence="6">Glycolate oxidase iron-sulfur subunit</fullName>
        <ecNumber evidence="6">1.1.99.14</ecNumber>
    </recommendedName>
</protein>
<dbReference type="PROSITE" id="PS00198">
    <property type="entry name" value="4FE4S_FER_1"/>
    <property type="match status" value="1"/>
</dbReference>
<evidence type="ECO:0000256" key="6">
    <source>
        <dbReference type="PIRNR" id="PIRNR000139"/>
    </source>
</evidence>
<keyword evidence="4 6" id="KW-0408">Iron</keyword>
<proteinExistence type="predicted"/>
<dbReference type="Pfam" id="PF13183">
    <property type="entry name" value="Fer4_8"/>
    <property type="match status" value="1"/>
</dbReference>
<keyword evidence="5 6" id="KW-0411">Iron-sulfur</keyword>
<comment type="catalytic activity">
    <reaction evidence="6">
        <text>glycolate + A = glyoxylate + AH2</text>
        <dbReference type="Rhea" id="RHEA:21264"/>
        <dbReference type="ChEBI" id="CHEBI:13193"/>
        <dbReference type="ChEBI" id="CHEBI:17499"/>
        <dbReference type="ChEBI" id="CHEBI:29805"/>
        <dbReference type="ChEBI" id="CHEBI:36655"/>
        <dbReference type="EC" id="1.1.99.14"/>
    </reaction>
</comment>
<reference evidence="8 9" key="1">
    <citation type="submission" date="2019-07" db="EMBL/GenBank/DDBJ databases">
        <title>Whole genome shotgun sequence of Thiobacillus plumbophilus NBRC 107929.</title>
        <authorList>
            <person name="Hosoyama A."/>
            <person name="Uohara A."/>
            <person name="Ohji S."/>
            <person name="Ichikawa N."/>
        </authorList>
    </citation>
    <scope>NUCLEOTIDE SEQUENCE [LARGE SCALE GENOMIC DNA]</scope>
    <source>
        <strain evidence="8 9">NBRC 107929</strain>
    </source>
</reference>
<dbReference type="GO" id="GO:0019154">
    <property type="term" value="F:glycolate dehydrogenase activity"/>
    <property type="evidence" value="ECO:0007669"/>
    <property type="project" value="UniProtKB-EC"/>
</dbReference>
<keyword evidence="3" id="KW-0677">Repeat</keyword>
<dbReference type="PIRSF" id="PIRSF000139">
    <property type="entry name" value="Glc_ox_4Fe-4S"/>
    <property type="match status" value="1"/>
</dbReference>
<organism evidence="8 9">
    <name type="scientific">Sulfuriferula plumbiphila</name>
    <dbReference type="NCBI Taxonomy" id="171865"/>
    <lineage>
        <taxon>Bacteria</taxon>
        <taxon>Pseudomonadati</taxon>
        <taxon>Pseudomonadota</taxon>
        <taxon>Betaproteobacteria</taxon>
        <taxon>Nitrosomonadales</taxon>
        <taxon>Sulfuricellaceae</taxon>
        <taxon>Sulfuriferula</taxon>
    </lineage>
</organism>